<dbReference type="PANTHER" id="PTHR34207">
    <property type="entry name" value="PROTEIN BIC1"/>
    <property type="match status" value="1"/>
</dbReference>
<dbReference type="GO" id="GO:0009785">
    <property type="term" value="P:blue light signaling pathway"/>
    <property type="evidence" value="ECO:0007669"/>
    <property type="project" value="InterPro"/>
</dbReference>
<evidence type="ECO:0000313" key="1">
    <source>
        <dbReference type="EMBL" id="ONK57431.1"/>
    </source>
</evidence>
<gene>
    <name evidence="1" type="ORF">A4U43_C09F450</name>
</gene>
<accession>A0A5P1E462</accession>
<organism evidence="1 2">
    <name type="scientific">Asparagus officinalis</name>
    <name type="common">Garden asparagus</name>
    <dbReference type="NCBI Taxonomy" id="4686"/>
    <lineage>
        <taxon>Eukaryota</taxon>
        <taxon>Viridiplantae</taxon>
        <taxon>Streptophyta</taxon>
        <taxon>Embryophyta</taxon>
        <taxon>Tracheophyta</taxon>
        <taxon>Spermatophyta</taxon>
        <taxon>Magnoliopsida</taxon>
        <taxon>Liliopsida</taxon>
        <taxon>Asparagales</taxon>
        <taxon>Asparagaceae</taxon>
        <taxon>Asparagoideae</taxon>
        <taxon>Asparagus</taxon>
    </lineage>
</organism>
<dbReference type="EMBL" id="CM007389">
    <property type="protein sequence ID" value="ONK57431.1"/>
    <property type="molecule type" value="Genomic_DNA"/>
</dbReference>
<evidence type="ECO:0000313" key="2">
    <source>
        <dbReference type="Proteomes" id="UP000243459"/>
    </source>
</evidence>
<dbReference type="InterPro" id="IPR040374">
    <property type="entry name" value="BIC"/>
</dbReference>
<dbReference type="CDD" id="cd22645">
    <property type="entry name" value="BIC1_CID"/>
    <property type="match status" value="1"/>
</dbReference>
<dbReference type="Proteomes" id="UP000243459">
    <property type="component" value="Chromosome 9"/>
</dbReference>
<dbReference type="PANTHER" id="PTHR34207:SF2">
    <property type="entry name" value="PROTEIN BIC1"/>
    <property type="match status" value="1"/>
</dbReference>
<name>A0A5P1E462_ASPOF</name>
<dbReference type="AlphaFoldDB" id="A0A5P1E462"/>
<sequence length="126" mass="14781">MAAVISPHLAYMLRRWLEMKVEGMPPAAMRWAWSCLPFRRLEERVPRSEAKEVKVSQEESARERLKRHSKEMAGRVWIPDIWGQESLLKDWVDCAAFDRSLMPKEVVSARQALVEESRRNSIENQC</sequence>
<dbReference type="Gramene" id="ONK57431">
    <property type="protein sequence ID" value="ONK57431"/>
    <property type="gene ID" value="A4U43_C09F450"/>
</dbReference>
<reference evidence="2" key="1">
    <citation type="journal article" date="2017" name="Nat. Commun.">
        <title>The asparagus genome sheds light on the origin and evolution of a young Y chromosome.</title>
        <authorList>
            <person name="Harkess A."/>
            <person name="Zhou J."/>
            <person name="Xu C."/>
            <person name="Bowers J.E."/>
            <person name="Van der Hulst R."/>
            <person name="Ayyampalayam S."/>
            <person name="Mercati F."/>
            <person name="Riccardi P."/>
            <person name="McKain M.R."/>
            <person name="Kakrana A."/>
            <person name="Tang H."/>
            <person name="Ray J."/>
            <person name="Groenendijk J."/>
            <person name="Arikit S."/>
            <person name="Mathioni S.M."/>
            <person name="Nakano M."/>
            <person name="Shan H."/>
            <person name="Telgmann-Rauber A."/>
            <person name="Kanno A."/>
            <person name="Yue Z."/>
            <person name="Chen H."/>
            <person name="Li W."/>
            <person name="Chen Y."/>
            <person name="Xu X."/>
            <person name="Zhang Y."/>
            <person name="Luo S."/>
            <person name="Chen H."/>
            <person name="Gao J."/>
            <person name="Mao Z."/>
            <person name="Pires J.C."/>
            <person name="Luo M."/>
            <person name="Kudrna D."/>
            <person name="Wing R.A."/>
            <person name="Meyers B.C."/>
            <person name="Yi K."/>
            <person name="Kong H."/>
            <person name="Lavrijsen P."/>
            <person name="Sunseri F."/>
            <person name="Falavigna A."/>
            <person name="Ye Y."/>
            <person name="Leebens-Mack J.H."/>
            <person name="Chen G."/>
        </authorList>
    </citation>
    <scope>NUCLEOTIDE SEQUENCE [LARGE SCALE GENOMIC DNA]</scope>
    <source>
        <strain evidence="2">cv. DH0086</strain>
    </source>
</reference>
<protein>
    <submittedName>
        <fullName evidence="1">Uncharacterized protein</fullName>
    </submittedName>
</protein>
<proteinExistence type="predicted"/>
<keyword evidence="2" id="KW-1185">Reference proteome</keyword>